<dbReference type="AlphaFoldDB" id="A0A1M4V3X3"/>
<dbReference type="EMBL" id="FQUX01000001">
    <property type="protein sequence ID" value="SHE63602.1"/>
    <property type="molecule type" value="Genomic_DNA"/>
</dbReference>
<dbReference type="Proteomes" id="UP000184406">
    <property type="component" value="Unassembled WGS sequence"/>
</dbReference>
<dbReference type="Gene3D" id="3.40.50.1110">
    <property type="entry name" value="SGNH hydrolase"/>
    <property type="match status" value="1"/>
</dbReference>
<proteinExistence type="predicted"/>
<protein>
    <recommendedName>
        <fullName evidence="3">GDSL-like Lipase/Acylhydrolase</fullName>
    </recommendedName>
</protein>
<dbReference type="RefSeq" id="WP_072860418.1">
    <property type="nucleotide sequence ID" value="NZ_FQUX01000001.1"/>
</dbReference>
<evidence type="ECO:0000313" key="1">
    <source>
        <dbReference type="EMBL" id="SHE63602.1"/>
    </source>
</evidence>
<name>A0A1M4V3X3_9FLAO</name>
<sequence length="575" mass="59608">MKNLKYIFLASSLILFTNCNDPEDVDLNAVAEEEAKPALTAGSADFSKYVAIGNSFTAGFTDNALFVASQQNSFPNLLSQKFSLVGGGNFSQPLMNDNIGGLLLGGNPVLDPQSGKNLFAPRLYFYSDTNSACPDNTGPVVLGIDPNDSGTQAISSTTDFLLNNPTGPFNNMGVPGAKSFHLLAPGYGALANLSLGLANPYFIRMASESNASVLGDVVSQSPSFFTFWVGINDVLGYALSGGDGSSAITPLDGAPGVGFNQTYATLIGAVTAGGAKGVVANIPDVTSIPHFTTVPYNPLDPNDECLQSYTDQIPTLNGVFGQLNQVFAYLESQGIPNATDRQIVFSTTEASAVVVNDESLINLSTQIAGVLKVSPTFPAFVQSFGLPVEAAPVVADLFGLAYGQARQATADDLLVLPSSSIIGTVNTSSVAFLMSQGLSQALAGQFSVEGVSLPLADKWVLLPSEQAEIAAATTAFNTTIAATATQAGLGLVDANALMSKLADGGVTSGNFILTSELVRGGAFSLDGVHPTARGYALIANEFMKAIDVTYGSNFEASGSLLDIGDYPTNYSSTLQ</sequence>
<keyword evidence="2" id="KW-1185">Reference proteome</keyword>
<reference evidence="2" key="1">
    <citation type="submission" date="2016-11" db="EMBL/GenBank/DDBJ databases">
        <authorList>
            <person name="Varghese N."/>
            <person name="Submissions S."/>
        </authorList>
    </citation>
    <scope>NUCLEOTIDE SEQUENCE [LARGE SCALE GENOMIC DNA]</scope>
    <source>
        <strain evidence="2">DSM 17539</strain>
    </source>
</reference>
<gene>
    <name evidence="1" type="ORF">SAMN03080594_101831</name>
</gene>
<organism evidence="1 2">
    <name type="scientific">Arenibacter palladensis</name>
    <dbReference type="NCBI Taxonomy" id="237373"/>
    <lineage>
        <taxon>Bacteria</taxon>
        <taxon>Pseudomonadati</taxon>
        <taxon>Bacteroidota</taxon>
        <taxon>Flavobacteriia</taxon>
        <taxon>Flavobacteriales</taxon>
        <taxon>Flavobacteriaceae</taxon>
        <taxon>Arenibacter</taxon>
    </lineage>
</organism>
<evidence type="ECO:0008006" key="3">
    <source>
        <dbReference type="Google" id="ProtNLM"/>
    </source>
</evidence>
<accession>A0A1M4V3X3</accession>
<dbReference type="InterPro" id="IPR036514">
    <property type="entry name" value="SGNH_hydro_sf"/>
</dbReference>
<evidence type="ECO:0000313" key="2">
    <source>
        <dbReference type="Proteomes" id="UP000184406"/>
    </source>
</evidence>
<dbReference type="GO" id="GO:0016788">
    <property type="term" value="F:hydrolase activity, acting on ester bonds"/>
    <property type="evidence" value="ECO:0007669"/>
    <property type="project" value="UniProtKB-ARBA"/>
</dbReference>
<dbReference type="SUPFAM" id="SSF52266">
    <property type="entry name" value="SGNH hydrolase"/>
    <property type="match status" value="2"/>
</dbReference>
<dbReference type="OrthoDB" id="9764164at2"/>